<dbReference type="InterPro" id="IPR001611">
    <property type="entry name" value="Leu-rich_rpt"/>
</dbReference>
<comment type="caution">
    <text evidence="8">The sequence shown here is derived from an EMBL/GenBank/DDBJ whole genome shotgun (WGS) entry which is preliminary data.</text>
</comment>
<evidence type="ECO:0000256" key="5">
    <source>
        <dbReference type="ARBA" id="ARBA00023180"/>
    </source>
</evidence>
<accession>A0A4S8K6C0</accession>
<dbReference type="Pfam" id="PF08263">
    <property type="entry name" value="LRRNT_2"/>
    <property type="match status" value="1"/>
</dbReference>
<dbReference type="SUPFAM" id="SSF52058">
    <property type="entry name" value="L domain-like"/>
    <property type="match status" value="1"/>
</dbReference>
<dbReference type="InterPro" id="IPR051848">
    <property type="entry name" value="PGIP"/>
</dbReference>
<evidence type="ECO:0000256" key="3">
    <source>
        <dbReference type="ARBA" id="ARBA00022729"/>
    </source>
</evidence>
<name>A0A4S8K6C0_MUSBA</name>
<sequence length="516" mass="57178">MGLEVCNSLHFVKRIRSNILMSPVFADMEEAAKLESNQCCFPVSANPINPKPLEWFCLAGEDGIGEDITASCCCCCSNCSPYCYFSYIREEETRLEMIIVMFGITAWLYCPQTFLPYKTGVIYFILSSHANYLPDLIRSIQSWEVLFYDLAIAMSSTGRRLRFKGKVEGFERAFDSFPAIRIFSLYIGNAAHASSIYLHAISLRAMSPSTTILCGALLFFLLVSSTLPAASFDCDAGDRAALLKIKKGLGNPRQLNSWIPATNCCNWYHVGCDSQSGRVVSLQLTDTYGVVADKVPAGIGDLPLLQVLALKNMRGLSGPIPRSFAKLRYLGGIFIKNNSINGTIPRFFSNLPELRVIDLSDNKFTGPIPPGLSHGETPFLVLRNNLLTGEIPASYGDVEYTTFDVSHNRLTGSASFLFKNRSRSTFDISLSWNQLEFDITEAALPVKLRTLDVSHNRIRGGVPKALEDNYYMYHLNLSYNQLCGEIPTAGAMEAFGAESFLHNKCLCGPPLPPCRH</sequence>
<dbReference type="PANTHER" id="PTHR48059">
    <property type="entry name" value="POLYGALACTURONASE INHIBITOR 1"/>
    <property type="match status" value="1"/>
</dbReference>
<dbReference type="PANTHER" id="PTHR48059:SF23">
    <property type="entry name" value="LEUCINE-RICH REPEAT-CONTAINING N-TERMINAL PLANT-TYPE DOMAIN-CONTAINING PROTEIN"/>
    <property type="match status" value="1"/>
</dbReference>
<evidence type="ECO:0000256" key="4">
    <source>
        <dbReference type="ARBA" id="ARBA00022737"/>
    </source>
</evidence>
<dbReference type="EMBL" id="PYDT01000002">
    <property type="protein sequence ID" value="THU70408.1"/>
    <property type="molecule type" value="Genomic_DNA"/>
</dbReference>
<feature type="domain" description="Leucine-rich repeat-containing N-terminal plant-type" evidence="7">
    <location>
        <begin position="237"/>
        <end position="273"/>
    </location>
</feature>
<protein>
    <recommendedName>
        <fullName evidence="7">Leucine-rich repeat-containing N-terminal plant-type domain-containing protein</fullName>
    </recommendedName>
</protein>
<keyword evidence="3" id="KW-0732">Signal</keyword>
<comment type="subcellular location">
    <subcellularLocation>
        <location evidence="1">Cell envelope</location>
    </subcellularLocation>
</comment>
<comment type="similarity">
    <text evidence="6">Belongs to the polygalacturonase-inhibiting protein family.</text>
</comment>
<keyword evidence="9" id="KW-1185">Reference proteome</keyword>
<dbReference type="InterPro" id="IPR032675">
    <property type="entry name" value="LRR_dom_sf"/>
</dbReference>
<dbReference type="AlphaFoldDB" id="A0A4S8K6C0"/>
<proteinExistence type="inferred from homology"/>
<evidence type="ECO:0000256" key="6">
    <source>
        <dbReference type="ARBA" id="ARBA00038043"/>
    </source>
</evidence>
<dbReference type="Proteomes" id="UP000317650">
    <property type="component" value="Chromosome 8"/>
</dbReference>
<keyword evidence="5" id="KW-0325">Glycoprotein</keyword>
<dbReference type="InterPro" id="IPR013210">
    <property type="entry name" value="LRR_N_plant-typ"/>
</dbReference>
<evidence type="ECO:0000259" key="7">
    <source>
        <dbReference type="Pfam" id="PF08263"/>
    </source>
</evidence>
<evidence type="ECO:0000313" key="8">
    <source>
        <dbReference type="EMBL" id="THU70408.1"/>
    </source>
</evidence>
<dbReference type="Pfam" id="PF00560">
    <property type="entry name" value="LRR_1"/>
    <property type="match status" value="2"/>
</dbReference>
<reference evidence="8 9" key="1">
    <citation type="journal article" date="2019" name="Nat. Plants">
        <title>Genome sequencing of Musa balbisiana reveals subgenome evolution and function divergence in polyploid bananas.</title>
        <authorList>
            <person name="Yao X."/>
        </authorList>
    </citation>
    <scope>NUCLEOTIDE SEQUENCE [LARGE SCALE GENOMIC DNA]</scope>
    <source>
        <strain evidence="9">cv. DH-PKW</strain>
        <tissue evidence="8">Leaves</tissue>
    </source>
</reference>
<keyword evidence="4" id="KW-0677">Repeat</keyword>
<gene>
    <name evidence="8" type="ORF">C4D60_Mb08t24670</name>
</gene>
<dbReference type="STRING" id="52838.A0A4S8K6C0"/>
<dbReference type="FunFam" id="3.80.10.10:FF:000041">
    <property type="entry name" value="LRR receptor-like serine/threonine-protein kinase ERECTA"/>
    <property type="match status" value="1"/>
</dbReference>
<evidence type="ECO:0000313" key="9">
    <source>
        <dbReference type="Proteomes" id="UP000317650"/>
    </source>
</evidence>
<evidence type="ECO:0000256" key="1">
    <source>
        <dbReference type="ARBA" id="ARBA00004196"/>
    </source>
</evidence>
<dbReference type="Gene3D" id="3.80.10.10">
    <property type="entry name" value="Ribonuclease Inhibitor"/>
    <property type="match status" value="1"/>
</dbReference>
<organism evidence="8 9">
    <name type="scientific">Musa balbisiana</name>
    <name type="common">Banana</name>
    <dbReference type="NCBI Taxonomy" id="52838"/>
    <lineage>
        <taxon>Eukaryota</taxon>
        <taxon>Viridiplantae</taxon>
        <taxon>Streptophyta</taxon>
        <taxon>Embryophyta</taxon>
        <taxon>Tracheophyta</taxon>
        <taxon>Spermatophyta</taxon>
        <taxon>Magnoliopsida</taxon>
        <taxon>Liliopsida</taxon>
        <taxon>Zingiberales</taxon>
        <taxon>Musaceae</taxon>
        <taxon>Musa</taxon>
    </lineage>
</organism>
<evidence type="ECO:0000256" key="2">
    <source>
        <dbReference type="ARBA" id="ARBA00022614"/>
    </source>
</evidence>
<keyword evidence="2" id="KW-0433">Leucine-rich repeat</keyword>